<reference evidence="1" key="1">
    <citation type="submission" date="2018-05" db="EMBL/GenBank/DDBJ databases">
        <authorList>
            <person name="Lanie J.A."/>
            <person name="Ng W.-L."/>
            <person name="Kazmierczak K.M."/>
            <person name="Andrzejewski T.M."/>
            <person name="Davidsen T.M."/>
            <person name="Wayne K.J."/>
            <person name="Tettelin H."/>
            <person name="Glass J.I."/>
            <person name="Rusch D."/>
            <person name="Podicherti R."/>
            <person name="Tsui H.-C.T."/>
            <person name="Winkler M.E."/>
        </authorList>
    </citation>
    <scope>NUCLEOTIDE SEQUENCE</scope>
</reference>
<proteinExistence type="predicted"/>
<evidence type="ECO:0000313" key="1">
    <source>
        <dbReference type="EMBL" id="SVA80868.1"/>
    </source>
</evidence>
<sequence length="415" mass="48351">MTVEDCLEILIGLQESPKDSFKVETVDYKILTSIGKQVFTGIPLTDRQHELIKTKLKSYEDQFIAAGYNLDNCLDNLRMPLRELDRTRYIKIIEKDDEEVIAIRFIFNKKLISRMEKIKHSMPHLYDDTDKIHYFPFNERNAFIIIEQFKDSNFEIEPMLLDYYSKIKEIDNNQNKYVPGIYSFKLENLSKNAVDYMISSIGEPSEDNLAIYNDRKEIFGLHYFEQQELEKSLSALTILSKKIVVREAFHILIDPQQYTLNRVLESLLELNRFPLIVLLPEENPLTGLLAIYNGLNGIFFKEDFSVLFRLDNNEDDGKEFNQYIKNHNLNNTLTEKTKVAFIGINKLPKPLLKNKWNPSSALLVESHRLNSKVSAFIDTLDLIIHYDTEPSPFFKSKRKLAGPPRLTPGGRIQKI</sequence>
<protein>
    <submittedName>
        <fullName evidence="1">Uncharacterized protein</fullName>
    </submittedName>
</protein>
<dbReference type="AlphaFoldDB" id="A0A381YUY6"/>
<organism evidence="1">
    <name type="scientific">marine metagenome</name>
    <dbReference type="NCBI Taxonomy" id="408172"/>
    <lineage>
        <taxon>unclassified sequences</taxon>
        <taxon>metagenomes</taxon>
        <taxon>ecological metagenomes</taxon>
    </lineage>
</organism>
<accession>A0A381YUY6</accession>
<name>A0A381YUY6_9ZZZZ</name>
<gene>
    <name evidence="1" type="ORF">METZ01_LOCUS133722</name>
</gene>
<dbReference type="EMBL" id="UINC01019134">
    <property type="protein sequence ID" value="SVA80868.1"/>
    <property type="molecule type" value="Genomic_DNA"/>
</dbReference>